<dbReference type="CDD" id="cd00077">
    <property type="entry name" value="HDc"/>
    <property type="match status" value="1"/>
</dbReference>
<evidence type="ECO:0000313" key="2">
    <source>
        <dbReference type="EMBL" id="MBP1855492.1"/>
    </source>
</evidence>
<accession>A0ABS4EC34</accession>
<sequence>MRPNRVRQFYINVTDKMSKSDIEYVKDRLDDNEGNLFFKLLKSEQKHSVRIARNIEAIIENNEVDDEEITYNKDKLIKIALLHDVGKARKKLNVIDKSIIVILAKITDHKLKNVKFSKKVQCYYNHSEYGYEILKDIVDDERMLYIIRNHHSELDDKMINFFQIIDDKN</sequence>
<dbReference type="InterPro" id="IPR006675">
    <property type="entry name" value="HDIG_dom"/>
</dbReference>
<protein>
    <submittedName>
        <fullName evidence="2">Nucleotidyltransferase with HDIG domain</fullName>
    </submittedName>
</protein>
<evidence type="ECO:0000313" key="3">
    <source>
        <dbReference type="Proteomes" id="UP000767291"/>
    </source>
</evidence>
<dbReference type="Pfam" id="PF01966">
    <property type="entry name" value="HD"/>
    <property type="match status" value="1"/>
</dbReference>
<dbReference type="SUPFAM" id="SSF109604">
    <property type="entry name" value="HD-domain/PDEase-like"/>
    <property type="match status" value="1"/>
</dbReference>
<reference evidence="2 3" key="1">
    <citation type="submission" date="2021-03" db="EMBL/GenBank/DDBJ databases">
        <title>Genomic Encyclopedia of Type Strains, Phase IV (KMG-IV): sequencing the most valuable type-strain genomes for metagenomic binning, comparative biology and taxonomic classification.</title>
        <authorList>
            <person name="Goeker M."/>
        </authorList>
    </citation>
    <scope>NUCLEOTIDE SEQUENCE [LARGE SCALE GENOMIC DNA]</scope>
    <source>
        <strain evidence="2 3">DSM 1289</strain>
    </source>
</reference>
<dbReference type="RefSeq" id="WP_209456916.1">
    <property type="nucleotide sequence ID" value="NZ_BAAACS010000011.1"/>
</dbReference>
<proteinExistence type="predicted"/>
<dbReference type="EMBL" id="JAGGJX010000003">
    <property type="protein sequence ID" value="MBP1855492.1"/>
    <property type="molecule type" value="Genomic_DNA"/>
</dbReference>
<dbReference type="NCBIfam" id="TIGR00277">
    <property type="entry name" value="HDIG"/>
    <property type="match status" value="1"/>
</dbReference>
<dbReference type="Gene3D" id="1.10.3210.10">
    <property type="entry name" value="Hypothetical protein af1432"/>
    <property type="match status" value="1"/>
</dbReference>
<evidence type="ECO:0000259" key="1">
    <source>
        <dbReference type="Pfam" id="PF01966"/>
    </source>
</evidence>
<organism evidence="2 3">
    <name type="scientific">Metaclostridioides mangenotii</name>
    <dbReference type="NCBI Taxonomy" id="1540"/>
    <lineage>
        <taxon>Bacteria</taxon>
        <taxon>Bacillati</taxon>
        <taxon>Bacillota</taxon>
        <taxon>Clostridia</taxon>
        <taxon>Peptostreptococcales</taxon>
        <taxon>Peptostreptococcaceae</taxon>
        <taxon>Metaclostridioides</taxon>
    </lineage>
</organism>
<dbReference type="Proteomes" id="UP000767291">
    <property type="component" value="Unassembled WGS sequence"/>
</dbReference>
<comment type="caution">
    <text evidence="2">The sequence shown here is derived from an EMBL/GenBank/DDBJ whole genome shotgun (WGS) entry which is preliminary data.</text>
</comment>
<dbReference type="InterPro" id="IPR003607">
    <property type="entry name" value="HD/PDEase_dom"/>
</dbReference>
<gene>
    <name evidence="2" type="ORF">J2Z43_001887</name>
</gene>
<dbReference type="InterPro" id="IPR006674">
    <property type="entry name" value="HD_domain"/>
</dbReference>
<keyword evidence="3" id="KW-1185">Reference proteome</keyword>
<feature type="domain" description="HD" evidence="1">
    <location>
        <begin position="46"/>
        <end position="155"/>
    </location>
</feature>
<name>A0ABS4EC34_9FIRM</name>